<dbReference type="AlphaFoldDB" id="A0A0M3INN5"/>
<sequence length="111" mass="13142">MHRRWMTTALELVCSIHRTATLPSLFQNALWNYKNLEASFVNYKITNFKVLVKCDDSSFARQVLIAFAYLLPIGCVHLTYSQRYEHVFKFVYQFFFSKLRVAFLTIRVSDC</sequence>
<keyword evidence="1" id="KW-0812">Transmembrane</keyword>
<keyword evidence="1" id="KW-1133">Transmembrane helix</keyword>
<evidence type="ECO:0000256" key="1">
    <source>
        <dbReference type="SAM" id="Phobius"/>
    </source>
</evidence>
<dbReference type="Proteomes" id="UP000036681">
    <property type="component" value="Unplaced"/>
</dbReference>
<name>A0A0M3INN5_ASCLU</name>
<proteinExistence type="predicted"/>
<protein>
    <submittedName>
        <fullName evidence="4">BTB domain-containing protein</fullName>
    </submittedName>
</protein>
<keyword evidence="1" id="KW-0472">Membrane</keyword>
<evidence type="ECO:0000313" key="3">
    <source>
        <dbReference type="Proteomes" id="UP000036681"/>
    </source>
</evidence>
<organism evidence="3 4">
    <name type="scientific">Ascaris lumbricoides</name>
    <name type="common">Giant roundworm</name>
    <dbReference type="NCBI Taxonomy" id="6252"/>
    <lineage>
        <taxon>Eukaryota</taxon>
        <taxon>Metazoa</taxon>
        <taxon>Ecdysozoa</taxon>
        <taxon>Nematoda</taxon>
        <taxon>Chromadorea</taxon>
        <taxon>Rhabditida</taxon>
        <taxon>Spirurina</taxon>
        <taxon>Ascaridomorpha</taxon>
        <taxon>Ascaridoidea</taxon>
        <taxon>Ascarididae</taxon>
        <taxon>Ascaris</taxon>
    </lineage>
</organism>
<evidence type="ECO:0000313" key="4">
    <source>
        <dbReference type="WBParaSite" id="ALUE_0002036301-mRNA-1"/>
    </source>
</evidence>
<dbReference type="WBParaSite" id="ALUE_0002036301-mRNA-1">
    <property type="protein sequence ID" value="ALUE_0002036301-mRNA-1"/>
    <property type="gene ID" value="ALUE_0002036301"/>
</dbReference>
<feature type="signal peptide" evidence="2">
    <location>
        <begin position="1"/>
        <end position="21"/>
    </location>
</feature>
<feature type="chain" id="PRO_5005657109" evidence="2">
    <location>
        <begin position="22"/>
        <end position="111"/>
    </location>
</feature>
<keyword evidence="3" id="KW-1185">Reference proteome</keyword>
<reference evidence="4" key="1">
    <citation type="submission" date="2017-02" db="UniProtKB">
        <authorList>
            <consortium name="WormBaseParasite"/>
        </authorList>
    </citation>
    <scope>IDENTIFICATION</scope>
</reference>
<feature type="transmembrane region" description="Helical" evidence="1">
    <location>
        <begin position="59"/>
        <end position="80"/>
    </location>
</feature>
<dbReference type="Gene3D" id="3.40.50.12430">
    <property type="match status" value="1"/>
</dbReference>
<evidence type="ECO:0000256" key="2">
    <source>
        <dbReference type="SAM" id="SignalP"/>
    </source>
</evidence>
<keyword evidence="2" id="KW-0732">Signal</keyword>
<accession>A0A0M3INN5</accession>